<proteinExistence type="inferred from homology"/>
<dbReference type="InterPro" id="IPR023052">
    <property type="entry name" value="Cell_div_SepF"/>
</dbReference>
<keyword evidence="2 5" id="KW-0717">Septation</keyword>
<keyword evidence="8" id="KW-1185">Reference proteome</keyword>
<dbReference type="PANTHER" id="PTHR35798:SF1">
    <property type="entry name" value="CELL DIVISION PROTEIN SEPF"/>
    <property type="match status" value="1"/>
</dbReference>
<evidence type="ECO:0000313" key="8">
    <source>
        <dbReference type="Proteomes" id="UP001241537"/>
    </source>
</evidence>
<comment type="similarity">
    <text evidence="5">Belongs to the SepF family.</text>
</comment>
<evidence type="ECO:0000256" key="1">
    <source>
        <dbReference type="ARBA" id="ARBA00022618"/>
    </source>
</evidence>
<dbReference type="AlphaFoldDB" id="A0AAE3V9M0"/>
<name>A0AAE3V9M0_9FIRM</name>
<dbReference type="HAMAP" id="MF_01197">
    <property type="entry name" value="SepF"/>
    <property type="match status" value="1"/>
</dbReference>
<dbReference type="GO" id="GO:0005737">
    <property type="term" value="C:cytoplasm"/>
    <property type="evidence" value="ECO:0007669"/>
    <property type="project" value="UniProtKB-SubCell"/>
</dbReference>
<dbReference type="PANTHER" id="PTHR35798">
    <property type="entry name" value="CELL DIVISION PROTEIN SEPF"/>
    <property type="match status" value="1"/>
</dbReference>
<gene>
    <name evidence="5" type="primary">sepF</name>
    <name evidence="7" type="ORF">J2S20_000985</name>
</gene>
<evidence type="ECO:0000313" key="7">
    <source>
        <dbReference type="EMBL" id="MDQ0152296.1"/>
    </source>
</evidence>
<feature type="region of interest" description="Disordered" evidence="6">
    <location>
        <begin position="12"/>
        <end position="62"/>
    </location>
</feature>
<sequence length="166" mass="18611">MSFIGKLMNSMRVNGDDDDYYDDDYDADYEDPKPRRFGLVRRDLDEDEEAEEKPRLFSKKPTPVKRNGGLEVALVKPSAFDDAKEIVDDLLMGKAVVLNMEGINTEIAQRIIDFTSGSTYSLNGKLQKISNYIFIITPESVNLSGEFQDLLSTAGSLDISGLNMRV</sequence>
<dbReference type="GO" id="GO:0000917">
    <property type="term" value="P:division septum assembly"/>
    <property type="evidence" value="ECO:0007669"/>
    <property type="project" value="UniProtKB-KW"/>
</dbReference>
<organism evidence="7 8">
    <name type="scientific">Moryella indoligenes</name>
    <dbReference type="NCBI Taxonomy" id="371674"/>
    <lineage>
        <taxon>Bacteria</taxon>
        <taxon>Bacillati</taxon>
        <taxon>Bacillota</taxon>
        <taxon>Clostridia</taxon>
        <taxon>Lachnospirales</taxon>
        <taxon>Lachnospiraceae</taxon>
        <taxon>Moryella</taxon>
    </lineage>
</organism>
<reference evidence="7" key="1">
    <citation type="submission" date="2023-07" db="EMBL/GenBank/DDBJ databases">
        <title>Genomic Encyclopedia of Type Strains, Phase IV (KMG-IV): sequencing the most valuable type-strain genomes for metagenomic binning, comparative biology and taxonomic classification.</title>
        <authorList>
            <person name="Goeker M."/>
        </authorList>
    </citation>
    <scope>NUCLEOTIDE SEQUENCE</scope>
    <source>
        <strain evidence="7">DSM 19659</strain>
    </source>
</reference>
<dbReference type="Pfam" id="PF04472">
    <property type="entry name" value="SepF"/>
    <property type="match status" value="1"/>
</dbReference>
<keyword evidence="5" id="KW-0963">Cytoplasm</keyword>
<accession>A0AAE3V9M0</accession>
<evidence type="ECO:0000256" key="2">
    <source>
        <dbReference type="ARBA" id="ARBA00023210"/>
    </source>
</evidence>
<dbReference type="Proteomes" id="UP001241537">
    <property type="component" value="Unassembled WGS sequence"/>
</dbReference>
<comment type="subcellular location">
    <subcellularLocation>
        <location evidence="5">Cytoplasm</location>
    </subcellularLocation>
    <text evidence="5">Localizes to the division site, in a FtsZ-dependent manner.</text>
</comment>
<dbReference type="InterPro" id="IPR038594">
    <property type="entry name" value="SepF-like_sf"/>
</dbReference>
<keyword evidence="3 5" id="KW-0131">Cell cycle</keyword>
<dbReference type="RefSeq" id="WP_106611882.1">
    <property type="nucleotide sequence ID" value="NZ_JAUSTO010000005.1"/>
</dbReference>
<dbReference type="GO" id="GO:0043093">
    <property type="term" value="P:FtsZ-dependent cytokinesis"/>
    <property type="evidence" value="ECO:0007669"/>
    <property type="project" value="UniProtKB-UniRule"/>
</dbReference>
<feature type="compositionally biased region" description="Basic and acidic residues" evidence="6">
    <location>
        <begin position="30"/>
        <end position="44"/>
    </location>
</feature>
<dbReference type="Gene3D" id="3.30.110.150">
    <property type="entry name" value="SepF-like protein"/>
    <property type="match status" value="1"/>
</dbReference>
<protein>
    <recommendedName>
        <fullName evidence="5">Cell division protein SepF</fullName>
    </recommendedName>
</protein>
<dbReference type="InterPro" id="IPR007561">
    <property type="entry name" value="Cell_div_SepF/SepF-rel"/>
</dbReference>
<comment type="caution">
    <text evidence="7">The sequence shown here is derived from an EMBL/GenBank/DDBJ whole genome shotgun (WGS) entry which is preliminary data.</text>
</comment>
<comment type="subunit">
    <text evidence="5">Homodimer. Interacts with FtsZ.</text>
</comment>
<feature type="compositionally biased region" description="Acidic residues" evidence="6">
    <location>
        <begin position="16"/>
        <end position="29"/>
    </location>
</feature>
<keyword evidence="1 5" id="KW-0132">Cell division</keyword>
<evidence type="ECO:0000256" key="6">
    <source>
        <dbReference type="SAM" id="MobiDB-lite"/>
    </source>
</evidence>
<evidence type="ECO:0000256" key="3">
    <source>
        <dbReference type="ARBA" id="ARBA00023306"/>
    </source>
</evidence>
<evidence type="ECO:0000256" key="5">
    <source>
        <dbReference type="HAMAP-Rule" id="MF_01197"/>
    </source>
</evidence>
<dbReference type="EMBL" id="JAUSTO010000005">
    <property type="protein sequence ID" value="MDQ0152296.1"/>
    <property type="molecule type" value="Genomic_DNA"/>
</dbReference>
<comment type="function">
    <text evidence="4 5">Cell division protein that is part of the divisome complex and is recruited early to the Z-ring. Probably stimulates Z-ring formation, perhaps through the cross-linking of FtsZ protofilaments. Its function overlaps with FtsA.</text>
</comment>
<evidence type="ECO:0000256" key="4">
    <source>
        <dbReference type="ARBA" id="ARBA00044936"/>
    </source>
</evidence>